<dbReference type="AlphaFoldDB" id="A0A085VCV3"/>
<comment type="caution">
    <text evidence="1">The sequence shown here is derived from an EMBL/GenBank/DDBJ whole genome shotgun (WGS) entry which is preliminary data.</text>
</comment>
<dbReference type="SUPFAM" id="SSF54909">
    <property type="entry name" value="Dimeric alpha+beta barrel"/>
    <property type="match status" value="1"/>
</dbReference>
<proteinExistence type="predicted"/>
<dbReference type="Proteomes" id="UP000028643">
    <property type="component" value="Unassembled WGS sequence"/>
</dbReference>
<dbReference type="Gene3D" id="3.30.70.100">
    <property type="match status" value="1"/>
</dbReference>
<dbReference type="InterPro" id="IPR011008">
    <property type="entry name" value="Dimeric_a/b-barrel"/>
</dbReference>
<evidence type="ECO:0000313" key="2">
    <source>
        <dbReference type="Proteomes" id="UP000028643"/>
    </source>
</evidence>
<dbReference type="PATRIC" id="fig|317.174.peg.1289"/>
<evidence type="ECO:0000313" key="1">
    <source>
        <dbReference type="EMBL" id="KFE53266.1"/>
    </source>
</evidence>
<reference evidence="1 2" key="1">
    <citation type="submission" date="2014-07" db="EMBL/GenBank/DDBJ databases">
        <title>Draft Genome Sequences of Environmental Pseudomonas syringae strains.</title>
        <authorList>
            <person name="Baltrus D.A."/>
            <person name="Berge O."/>
            <person name="Morris C."/>
        </authorList>
    </citation>
    <scope>NUCLEOTIDE SEQUENCE [LARGE SCALE GENOMIC DNA]</scope>
    <source>
        <strain evidence="1 2">CEB003</strain>
    </source>
</reference>
<accession>A0A085VCV3</accession>
<name>A0A085VCV3_PSESX</name>
<dbReference type="EMBL" id="JPQT01000085">
    <property type="protein sequence ID" value="KFE53266.1"/>
    <property type="molecule type" value="Genomic_DNA"/>
</dbReference>
<sequence>MTQPVSHRLVNQLIEFTTDSRQQSALVAALLDQVERFTCTYPGFISATVQASDDGQRVLNQVLWQSRTASEEALRNAEQDFTAFLREHRVTAVNFNAYQVLGRVTPPR</sequence>
<dbReference type="RefSeq" id="WP_047572994.1">
    <property type="nucleotide sequence ID" value="NZ_JPQT01000085.1"/>
</dbReference>
<gene>
    <name evidence="1" type="ORF">IV02_06335</name>
</gene>
<organism evidence="1 2">
    <name type="scientific">Pseudomonas syringae</name>
    <dbReference type="NCBI Taxonomy" id="317"/>
    <lineage>
        <taxon>Bacteria</taxon>
        <taxon>Pseudomonadati</taxon>
        <taxon>Pseudomonadota</taxon>
        <taxon>Gammaproteobacteria</taxon>
        <taxon>Pseudomonadales</taxon>
        <taxon>Pseudomonadaceae</taxon>
        <taxon>Pseudomonas</taxon>
    </lineage>
</organism>
<protein>
    <submittedName>
        <fullName evidence="1">Uncharacterized protein</fullName>
    </submittedName>
</protein>